<sequence length="228" mass="25309">MPWVSRGRGLEYVYHGKDARTLRTLLVATRTGIEHRATARRTAMSHRLPLITLIEQTQARAAMRVHGMMGRVDSRSDRITLAILLHVHRNVFQPSVVLAIPSIHPSIHPSIYIISVPHRLHTPASGRERSPYCYYLNFALVTRQILRSLRKPQTIARATPLHVHLQSTQPDSDFPPPPATTKPALPSAQSTVAKVTAGSCRLYFNATDIGVMCSSVADDDRPDGLSMS</sequence>
<dbReference type="AlphaFoldDB" id="A0AAJ7W093"/>
<protein>
    <submittedName>
        <fullName evidence="3">Uncharacterized protein LOC107266246</fullName>
    </submittedName>
</protein>
<dbReference type="KEGG" id="ccin:107266246"/>
<dbReference type="RefSeq" id="XP_024939262.1">
    <property type="nucleotide sequence ID" value="XM_025083494.1"/>
</dbReference>
<evidence type="ECO:0000256" key="1">
    <source>
        <dbReference type="SAM" id="MobiDB-lite"/>
    </source>
</evidence>
<evidence type="ECO:0000313" key="3">
    <source>
        <dbReference type="RefSeq" id="XP_024939262.1"/>
    </source>
</evidence>
<evidence type="ECO:0000313" key="2">
    <source>
        <dbReference type="Proteomes" id="UP000694920"/>
    </source>
</evidence>
<feature type="region of interest" description="Disordered" evidence="1">
    <location>
        <begin position="165"/>
        <end position="187"/>
    </location>
</feature>
<dbReference type="GeneID" id="107266246"/>
<proteinExistence type="predicted"/>
<accession>A0AAJ7W093</accession>
<dbReference type="Proteomes" id="UP000694920">
    <property type="component" value="Unplaced"/>
</dbReference>
<name>A0AAJ7W093_CEPCN</name>
<organism evidence="2 3">
    <name type="scientific">Cephus cinctus</name>
    <name type="common">Wheat stem sawfly</name>
    <dbReference type="NCBI Taxonomy" id="211228"/>
    <lineage>
        <taxon>Eukaryota</taxon>
        <taxon>Metazoa</taxon>
        <taxon>Ecdysozoa</taxon>
        <taxon>Arthropoda</taxon>
        <taxon>Hexapoda</taxon>
        <taxon>Insecta</taxon>
        <taxon>Pterygota</taxon>
        <taxon>Neoptera</taxon>
        <taxon>Endopterygota</taxon>
        <taxon>Hymenoptera</taxon>
        <taxon>Cephoidea</taxon>
        <taxon>Cephidae</taxon>
        <taxon>Cephus</taxon>
    </lineage>
</organism>
<reference evidence="3" key="1">
    <citation type="submission" date="2025-08" db="UniProtKB">
        <authorList>
            <consortium name="RefSeq"/>
        </authorList>
    </citation>
    <scope>IDENTIFICATION</scope>
</reference>
<keyword evidence="2" id="KW-1185">Reference proteome</keyword>
<gene>
    <name evidence="3" type="primary">LOC107266246</name>
</gene>